<name>A0A8J6D2R4_9ROSI</name>
<keyword evidence="7" id="KW-1133">Transmembrane helix</keyword>
<keyword evidence="6" id="KW-0539">Nucleus</keyword>
<keyword evidence="2" id="KW-0805">Transcription regulation</keyword>
<organism evidence="9 10">
    <name type="scientific">Gossypium anomalum</name>
    <dbReference type="NCBI Taxonomy" id="47600"/>
    <lineage>
        <taxon>Eukaryota</taxon>
        <taxon>Viridiplantae</taxon>
        <taxon>Streptophyta</taxon>
        <taxon>Embryophyta</taxon>
        <taxon>Tracheophyta</taxon>
        <taxon>Spermatophyta</taxon>
        <taxon>Magnoliopsida</taxon>
        <taxon>eudicotyledons</taxon>
        <taxon>Gunneridae</taxon>
        <taxon>Pentapetalae</taxon>
        <taxon>rosids</taxon>
        <taxon>malvids</taxon>
        <taxon>Malvales</taxon>
        <taxon>Malvaceae</taxon>
        <taxon>Malvoideae</taxon>
        <taxon>Gossypium</taxon>
    </lineage>
</organism>
<dbReference type="OrthoDB" id="6270329at2759"/>
<comment type="function">
    <text evidence="1">Putative transcription factor.</text>
</comment>
<dbReference type="InterPro" id="IPR044607">
    <property type="entry name" value="RKD-like"/>
</dbReference>
<keyword evidence="7" id="KW-0472">Membrane</keyword>
<dbReference type="Proteomes" id="UP000701853">
    <property type="component" value="Chromosome 4"/>
</dbReference>
<evidence type="ECO:0000256" key="2">
    <source>
        <dbReference type="ARBA" id="ARBA00023015"/>
    </source>
</evidence>
<dbReference type="EMBL" id="JAHUZN010000004">
    <property type="protein sequence ID" value="KAG8496507.1"/>
    <property type="molecule type" value="Genomic_DNA"/>
</dbReference>
<reference evidence="9 10" key="1">
    <citation type="journal article" date="2021" name="bioRxiv">
        <title>The Gossypium anomalum genome as a resource for cotton improvement and evolutionary analysis of hybrid incompatibility.</title>
        <authorList>
            <person name="Grover C.E."/>
            <person name="Yuan D."/>
            <person name="Arick M.A."/>
            <person name="Miller E.R."/>
            <person name="Hu G."/>
            <person name="Peterson D.G."/>
            <person name="Wendel J.F."/>
            <person name="Udall J.A."/>
        </authorList>
    </citation>
    <scope>NUCLEOTIDE SEQUENCE [LARGE SCALE GENOMIC DNA]</scope>
    <source>
        <strain evidence="9">JFW-Udall</strain>
        <tissue evidence="9">Leaf</tissue>
    </source>
</reference>
<dbReference type="GO" id="GO:0003677">
    <property type="term" value="F:DNA binding"/>
    <property type="evidence" value="ECO:0007669"/>
    <property type="project" value="UniProtKB-KW"/>
</dbReference>
<evidence type="ECO:0000256" key="5">
    <source>
        <dbReference type="ARBA" id="ARBA00023163"/>
    </source>
</evidence>
<keyword evidence="10" id="KW-1185">Reference proteome</keyword>
<keyword evidence="7" id="KW-0812">Transmembrane</keyword>
<dbReference type="GO" id="GO:0003700">
    <property type="term" value="F:DNA-binding transcription factor activity"/>
    <property type="evidence" value="ECO:0007669"/>
    <property type="project" value="InterPro"/>
</dbReference>
<sequence length="252" mass="29643">MENGSEFDYCLNLKKTHLEIWGSFCSLMFLFFWFIYRRVEFEVESFYDFNSPALLPHPQADNLCIQFMDFEDISSDFALFDQNEDIMIDAKPIKTVVDSFDHHCGNITNSGGSSTEASRVIHETEYGDSHGQKIRSFRRKRTASLELDEIQKYFDFPISKAAKEMNVGLTLLKKRCRELNIMRWPHRKIKSLKSLIHNVKELGLTNEIVMLEEHQRMLEKVPDLELTDRTKKLRQACFKANYKKRRSLASCY</sequence>
<dbReference type="AlphaFoldDB" id="A0A8J6D2R4"/>
<dbReference type="Pfam" id="PF02042">
    <property type="entry name" value="RWP-RK"/>
    <property type="match status" value="1"/>
</dbReference>
<dbReference type="InterPro" id="IPR003035">
    <property type="entry name" value="RWP-RK_dom"/>
</dbReference>
<evidence type="ECO:0000256" key="4">
    <source>
        <dbReference type="ARBA" id="ARBA00023125"/>
    </source>
</evidence>
<accession>A0A8J6D2R4</accession>
<evidence type="ECO:0000259" key="8">
    <source>
        <dbReference type="PROSITE" id="PS51519"/>
    </source>
</evidence>
<evidence type="ECO:0000256" key="6">
    <source>
        <dbReference type="ARBA" id="ARBA00023242"/>
    </source>
</evidence>
<evidence type="ECO:0000313" key="10">
    <source>
        <dbReference type="Proteomes" id="UP000701853"/>
    </source>
</evidence>
<comment type="caution">
    <text evidence="9">The sequence shown here is derived from an EMBL/GenBank/DDBJ whole genome shotgun (WGS) entry which is preliminary data.</text>
</comment>
<gene>
    <name evidence="9" type="ORF">CXB51_008980</name>
</gene>
<dbReference type="PROSITE" id="PS51519">
    <property type="entry name" value="RWP_RK"/>
    <property type="match status" value="1"/>
</dbReference>
<proteinExistence type="predicted"/>
<evidence type="ECO:0000256" key="7">
    <source>
        <dbReference type="SAM" id="Phobius"/>
    </source>
</evidence>
<keyword evidence="3" id="KW-0175">Coiled coil</keyword>
<dbReference type="PANTHER" id="PTHR46373">
    <property type="entry name" value="PROTEIN RKD4"/>
    <property type="match status" value="1"/>
</dbReference>
<feature type="transmembrane region" description="Helical" evidence="7">
    <location>
        <begin position="20"/>
        <end position="36"/>
    </location>
</feature>
<keyword evidence="4" id="KW-0238">DNA-binding</keyword>
<evidence type="ECO:0000256" key="1">
    <source>
        <dbReference type="ARBA" id="ARBA00004049"/>
    </source>
</evidence>
<feature type="domain" description="RWP-RK" evidence="8">
    <location>
        <begin position="132"/>
        <end position="213"/>
    </location>
</feature>
<keyword evidence="5" id="KW-0804">Transcription</keyword>
<evidence type="ECO:0000256" key="3">
    <source>
        <dbReference type="ARBA" id="ARBA00023054"/>
    </source>
</evidence>
<dbReference type="PANTHER" id="PTHR46373:SF2">
    <property type="entry name" value="RWP-RK DOMAIN-CONTAINING PROTEIN"/>
    <property type="match status" value="1"/>
</dbReference>
<evidence type="ECO:0000313" key="9">
    <source>
        <dbReference type="EMBL" id="KAG8496507.1"/>
    </source>
</evidence>
<protein>
    <recommendedName>
        <fullName evidence="8">RWP-RK domain-containing protein</fullName>
    </recommendedName>
</protein>